<organism evidence="1 2">
    <name type="scientific">Enterococcus gallinarum</name>
    <dbReference type="NCBI Taxonomy" id="1353"/>
    <lineage>
        <taxon>Bacteria</taxon>
        <taxon>Bacillati</taxon>
        <taxon>Bacillota</taxon>
        <taxon>Bacilli</taxon>
        <taxon>Lactobacillales</taxon>
        <taxon>Enterococcaceae</taxon>
        <taxon>Enterococcus</taxon>
    </lineage>
</organism>
<proteinExistence type="predicted"/>
<evidence type="ECO:0000313" key="1">
    <source>
        <dbReference type="EMBL" id="MXS25280.1"/>
    </source>
</evidence>
<protein>
    <submittedName>
        <fullName evidence="1">Uncharacterized protein</fullName>
    </submittedName>
</protein>
<dbReference type="RefSeq" id="WP_160805763.1">
    <property type="nucleotide sequence ID" value="NZ_WVTI01000002.1"/>
</dbReference>
<name>A0A6I4XNU8_ENTGA</name>
<gene>
    <name evidence="1" type="ORF">GTI89_04205</name>
</gene>
<dbReference type="EMBL" id="WVTI01000002">
    <property type="protein sequence ID" value="MXS25280.1"/>
    <property type="molecule type" value="Genomic_DNA"/>
</dbReference>
<evidence type="ECO:0000313" key="2">
    <source>
        <dbReference type="Proteomes" id="UP000439965"/>
    </source>
</evidence>
<dbReference type="AlphaFoldDB" id="A0A6I4XNU8"/>
<sequence>MNDKHQEFLNLLKKVREEKDIDQIAELFMSVINMYGLTTDEVCSLSYYMVDLTLQSNSNKTLLRNEFSIDIDKLGIDGKLAIMKAMVATYVDKVSKGG</sequence>
<comment type="caution">
    <text evidence="1">The sequence shown here is derived from an EMBL/GenBank/DDBJ whole genome shotgun (WGS) entry which is preliminary data.</text>
</comment>
<accession>A0A6I4XNU8</accession>
<reference evidence="1 2" key="1">
    <citation type="submission" date="2019-04" db="EMBL/GenBank/DDBJ databases">
        <title>Step-wise assembly of the neonatal virome modulated by breast feeding.</title>
        <authorList>
            <person name="Liang G."/>
            <person name="Bushman F."/>
        </authorList>
    </citation>
    <scope>NUCLEOTIDE SEQUENCE [LARGE SCALE GENOMIC DNA]</scope>
    <source>
        <strain evidence="1 2">E3404</strain>
    </source>
</reference>
<dbReference type="Proteomes" id="UP000439965">
    <property type="component" value="Unassembled WGS sequence"/>
</dbReference>